<dbReference type="Proteomes" id="UP001501358">
    <property type="component" value="Unassembled WGS sequence"/>
</dbReference>
<reference evidence="3" key="1">
    <citation type="journal article" date="2019" name="Int. J. Syst. Evol. Microbiol.">
        <title>The Global Catalogue of Microorganisms (GCM) 10K type strain sequencing project: providing services to taxonomists for standard genome sequencing and annotation.</title>
        <authorList>
            <consortium name="The Broad Institute Genomics Platform"/>
            <consortium name="The Broad Institute Genome Sequencing Center for Infectious Disease"/>
            <person name="Wu L."/>
            <person name="Ma J."/>
        </authorList>
    </citation>
    <scope>NUCLEOTIDE SEQUENCE [LARGE SCALE GENOMIC DNA]</scope>
    <source>
        <strain evidence="3">JCM 6307</strain>
    </source>
</reference>
<sequence length="182" mass="19356">MRTREAASEGYRRAFAALQGAAPPRRVDPAVTEAVDWQNRLVCALSARTFPGSKTVPDEQPGPIEAARAQRRRTAAAEAAALRRARAERAARHTGTTAVVARPAPPCCVRRIEQPNGPGARVDDPAGRLPPYAVATGLPSRQARRVRAGATSGWELRVDAAGGRRRSGGSRIDRGRSHALGS</sequence>
<keyword evidence="3" id="KW-1185">Reference proteome</keyword>
<organism evidence="2 3">
    <name type="scientific">Streptomyces thermolineatus</name>
    <dbReference type="NCBI Taxonomy" id="44033"/>
    <lineage>
        <taxon>Bacteria</taxon>
        <taxon>Bacillati</taxon>
        <taxon>Actinomycetota</taxon>
        <taxon>Actinomycetes</taxon>
        <taxon>Kitasatosporales</taxon>
        <taxon>Streptomycetaceae</taxon>
        <taxon>Streptomyces</taxon>
    </lineage>
</organism>
<evidence type="ECO:0000313" key="3">
    <source>
        <dbReference type="Proteomes" id="UP001501358"/>
    </source>
</evidence>
<name>A0ABP5ZNM9_9ACTN</name>
<evidence type="ECO:0000313" key="2">
    <source>
        <dbReference type="EMBL" id="GAA2500522.1"/>
    </source>
</evidence>
<dbReference type="EMBL" id="BAAATA010000028">
    <property type="protein sequence ID" value="GAA2500522.1"/>
    <property type="molecule type" value="Genomic_DNA"/>
</dbReference>
<protein>
    <submittedName>
        <fullName evidence="2">Uncharacterized protein</fullName>
    </submittedName>
</protein>
<feature type="region of interest" description="Disordered" evidence="1">
    <location>
        <begin position="158"/>
        <end position="182"/>
    </location>
</feature>
<gene>
    <name evidence="2" type="ORF">GCM10010406_41280</name>
</gene>
<evidence type="ECO:0000256" key="1">
    <source>
        <dbReference type="SAM" id="MobiDB-lite"/>
    </source>
</evidence>
<comment type="caution">
    <text evidence="2">The sequence shown here is derived from an EMBL/GenBank/DDBJ whole genome shotgun (WGS) entry which is preliminary data.</text>
</comment>
<accession>A0ABP5ZNM9</accession>
<proteinExistence type="predicted"/>
<feature type="region of interest" description="Disordered" evidence="1">
    <location>
        <begin position="111"/>
        <end position="131"/>
    </location>
</feature>